<dbReference type="GO" id="GO:0071949">
    <property type="term" value="F:FAD binding"/>
    <property type="evidence" value="ECO:0007669"/>
    <property type="project" value="InterPro"/>
</dbReference>
<keyword evidence="3" id="KW-0285">Flavoprotein</keyword>
<evidence type="ECO:0000313" key="10">
    <source>
        <dbReference type="Proteomes" id="UP000676853"/>
    </source>
</evidence>
<evidence type="ECO:0000313" key="7">
    <source>
        <dbReference type="EMBL" id="MBS4099841.1"/>
    </source>
</evidence>
<reference evidence="8 9" key="1">
    <citation type="submission" date="2018-12" db="EMBL/GenBank/DDBJ databases">
        <authorList>
            <consortium name="Pathogen Informatics"/>
        </authorList>
    </citation>
    <scope>NUCLEOTIDE SEQUENCE [LARGE SCALE GENOMIC DNA]</scope>
    <source>
        <strain evidence="8 9">NCTC10741</strain>
    </source>
</reference>
<dbReference type="AlphaFoldDB" id="A0A3P8KPZ1"/>
<dbReference type="Gene3D" id="3.30.70.2740">
    <property type="match status" value="1"/>
</dbReference>
<dbReference type="PANTHER" id="PTHR43716:SF1">
    <property type="entry name" value="D-2-HYDROXYGLUTARATE DEHYDROGENASE, MITOCHONDRIAL"/>
    <property type="match status" value="1"/>
</dbReference>
<dbReference type="EC" id="1.-.-.-" evidence="8"/>
<keyword evidence="10" id="KW-1185">Reference proteome</keyword>
<dbReference type="Gene3D" id="3.30.465.10">
    <property type="match status" value="1"/>
</dbReference>
<dbReference type="PROSITE" id="PS51387">
    <property type="entry name" value="FAD_PCMH"/>
    <property type="match status" value="1"/>
</dbReference>
<protein>
    <submittedName>
        <fullName evidence="7">FAD-binding oxidoreductase</fullName>
    </submittedName>
    <submittedName>
        <fullName evidence="8">Uncharacterized FAD-linked oxidoreductase Rv2280</fullName>
        <ecNumber evidence="8">1.-.-.-</ecNumber>
    </submittedName>
</protein>
<comment type="similarity">
    <text evidence="2">Belongs to the FAD-binding oxidoreductase/transferase type 4 family.</text>
</comment>
<dbReference type="Gene3D" id="3.30.70.2190">
    <property type="match status" value="1"/>
</dbReference>
<dbReference type="Pfam" id="PF02913">
    <property type="entry name" value="FAD-oxidase_C"/>
    <property type="match status" value="1"/>
</dbReference>
<dbReference type="InterPro" id="IPR004113">
    <property type="entry name" value="FAD-bd_oxidored_4_C"/>
</dbReference>
<dbReference type="InterPro" id="IPR016171">
    <property type="entry name" value="Vanillyl_alc_oxidase_C-sub2"/>
</dbReference>
<proteinExistence type="inferred from homology"/>
<dbReference type="EMBL" id="JAGXOE010000002">
    <property type="protein sequence ID" value="MBS4099841.1"/>
    <property type="molecule type" value="Genomic_DNA"/>
</dbReference>
<dbReference type="InterPro" id="IPR051264">
    <property type="entry name" value="FAD-oxidored/transferase_4"/>
</dbReference>
<dbReference type="Proteomes" id="UP000676853">
    <property type="component" value="Unassembled WGS sequence"/>
</dbReference>
<keyword evidence="4" id="KW-0274">FAD</keyword>
<dbReference type="GO" id="GO:0016491">
    <property type="term" value="F:oxidoreductase activity"/>
    <property type="evidence" value="ECO:0007669"/>
    <property type="project" value="UniProtKB-KW"/>
</dbReference>
<gene>
    <name evidence="7" type="ORF">KFZ73_01190</name>
    <name evidence="8" type="ORF">NCTC10741_01322</name>
</gene>
<dbReference type="Proteomes" id="UP000271626">
    <property type="component" value="Chromosome"/>
</dbReference>
<dbReference type="Gene3D" id="1.10.45.10">
    <property type="entry name" value="Vanillyl-alcohol Oxidase, Chain A, domain 4"/>
    <property type="match status" value="1"/>
</dbReference>
<dbReference type="Gene3D" id="3.30.43.10">
    <property type="entry name" value="Uridine Diphospho-n-acetylenolpyruvylglucosamine Reductase, domain 2"/>
    <property type="match status" value="1"/>
</dbReference>
<dbReference type="InterPro" id="IPR006094">
    <property type="entry name" value="Oxid_FAD_bind_N"/>
</dbReference>
<dbReference type="OrthoDB" id="9811557at2"/>
<dbReference type="SUPFAM" id="SSF55103">
    <property type="entry name" value="FAD-linked oxidases, C-terminal domain"/>
    <property type="match status" value="1"/>
</dbReference>
<dbReference type="EMBL" id="LR131273">
    <property type="protein sequence ID" value="VDR38207.1"/>
    <property type="molecule type" value="Genomic_DNA"/>
</dbReference>
<dbReference type="InterPro" id="IPR016169">
    <property type="entry name" value="FAD-bd_PCMH_sub2"/>
</dbReference>
<evidence type="ECO:0000256" key="2">
    <source>
        <dbReference type="ARBA" id="ARBA00008000"/>
    </source>
</evidence>
<keyword evidence="5 8" id="KW-0560">Oxidoreductase</keyword>
<dbReference type="RefSeq" id="WP_126195501.1">
    <property type="nucleotide sequence ID" value="NZ_CP085954.1"/>
</dbReference>
<dbReference type="PANTHER" id="PTHR43716">
    <property type="entry name" value="D-2-HYDROXYGLUTARATE DEHYDROGENASE, MITOCHONDRIAL"/>
    <property type="match status" value="1"/>
</dbReference>
<dbReference type="InterPro" id="IPR016166">
    <property type="entry name" value="FAD-bd_PCMH"/>
</dbReference>
<dbReference type="InterPro" id="IPR036318">
    <property type="entry name" value="FAD-bd_PCMH-like_sf"/>
</dbReference>
<evidence type="ECO:0000256" key="4">
    <source>
        <dbReference type="ARBA" id="ARBA00022827"/>
    </source>
</evidence>
<name>A0A3P8KPZ1_TSUPA</name>
<dbReference type="Pfam" id="PF01565">
    <property type="entry name" value="FAD_binding_4"/>
    <property type="match status" value="1"/>
</dbReference>
<evidence type="ECO:0000256" key="5">
    <source>
        <dbReference type="ARBA" id="ARBA00023002"/>
    </source>
</evidence>
<accession>A0A3P8KPZ1</accession>
<comment type="cofactor">
    <cofactor evidence="1">
        <name>FAD</name>
        <dbReference type="ChEBI" id="CHEBI:57692"/>
    </cofactor>
</comment>
<sequence length="454" mass="46201">MDVGGALREIADCSVLTDAGAVAGYLVDWTGRWRGGPAIVARPRTAPAVAAVVRACAAAGVPVVPQGGNTGLVAGAVPPAGAVVVSLTGLDAIGEVSDGAVVAGAGVTLAALESFAAARGLTCGLALASGESATVGGAAATNAGGAEVLRYGTARARIAGLRAVLPDGAVLDRRRPPVKDNTGYDLVDQLVGSEGTLAVITDVTWRLEPAPRERTVLALAFGSLPDAVAAVPRLRGLPGLLALEWSDGAAVARVAAHIDSPAPLPTDGCWVFAELDAPLSEASEVAELLPDQRIAVGVGAEDRARLWRYRARTTEAVNAAGVPVKLDVGVPLPRFAAAQAAVVRAVREVAADAAFPVEPVLFGHLAEGNVHVNLLPGASAPDRRFPEELAVRLEAAVLEQVLAHGGTISAEHGIGRAKRAWLERQRGGAQVALMRRIKAAWDPAGLLNPGVLVD</sequence>
<evidence type="ECO:0000256" key="3">
    <source>
        <dbReference type="ARBA" id="ARBA00022630"/>
    </source>
</evidence>
<dbReference type="SUPFAM" id="SSF56176">
    <property type="entry name" value="FAD-binding/transporter-associated domain-like"/>
    <property type="match status" value="1"/>
</dbReference>
<dbReference type="GO" id="GO:0022904">
    <property type="term" value="P:respiratory electron transport chain"/>
    <property type="evidence" value="ECO:0007669"/>
    <property type="project" value="TreeGrafter"/>
</dbReference>
<dbReference type="FunFam" id="1.10.45.10:FF:000001">
    <property type="entry name" value="D-lactate dehydrogenase mitochondrial"/>
    <property type="match status" value="1"/>
</dbReference>
<evidence type="ECO:0000256" key="1">
    <source>
        <dbReference type="ARBA" id="ARBA00001974"/>
    </source>
</evidence>
<evidence type="ECO:0000259" key="6">
    <source>
        <dbReference type="PROSITE" id="PS51387"/>
    </source>
</evidence>
<reference evidence="7 10" key="2">
    <citation type="submission" date="2021-04" db="EMBL/GenBank/DDBJ databases">
        <title>Whole genome sequence analysis of a thiophenic sulfur metabolizing bacteria.</title>
        <authorList>
            <person name="Akhtar N."/>
            <person name="Akram J."/>
            <person name="Aslam A."/>
        </authorList>
    </citation>
    <scope>NUCLEOTIDE SEQUENCE [LARGE SCALE GENOMIC DNA]</scope>
    <source>
        <strain evidence="7 10">3OW</strain>
    </source>
</reference>
<dbReference type="InterPro" id="IPR016164">
    <property type="entry name" value="FAD-linked_Oxase-like_C"/>
</dbReference>
<evidence type="ECO:0000313" key="8">
    <source>
        <dbReference type="EMBL" id="VDR38207.1"/>
    </source>
</evidence>
<organism evidence="8 9">
    <name type="scientific">Tsukamurella paurometabola</name>
    <name type="common">Corynebacterium paurometabolum</name>
    <dbReference type="NCBI Taxonomy" id="2061"/>
    <lineage>
        <taxon>Bacteria</taxon>
        <taxon>Bacillati</taxon>
        <taxon>Actinomycetota</taxon>
        <taxon>Actinomycetes</taxon>
        <taxon>Mycobacteriales</taxon>
        <taxon>Tsukamurellaceae</taxon>
        <taxon>Tsukamurella</taxon>
    </lineage>
</organism>
<feature type="domain" description="FAD-binding PCMH-type" evidence="6">
    <location>
        <begin position="33"/>
        <end position="210"/>
    </location>
</feature>
<evidence type="ECO:0000313" key="9">
    <source>
        <dbReference type="Proteomes" id="UP000271626"/>
    </source>
</evidence>
<dbReference type="InterPro" id="IPR016167">
    <property type="entry name" value="FAD-bd_PCMH_sub1"/>
</dbReference>